<sequence>MGRIQFYGAVSLDGFLATEDDRLDWLTGLIGLPANIGQETLSQMASAILGRVTYDTIQADMTEDLTLNPYNADIPGYVLTHQSRSDQGPLHFTDTPVVDLAQRLQAKGNVWIVGGQQILTPLLAANLVDDLYLQVAPTLLGRGKRLFGELAKPQTFELQAVHQYGPLAEMVYRRQN</sequence>
<dbReference type="InterPro" id="IPR024072">
    <property type="entry name" value="DHFR-like_dom_sf"/>
</dbReference>
<name>A0A0R2LLM8_9LACO</name>
<dbReference type="EMBL" id="JQCA01000126">
    <property type="protein sequence ID" value="KRO00288.1"/>
    <property type="molecule type" value="Genomic_DNA"/>
</dbReference>
<dbReference type="SUPFAM" id="SSF53597">
    <property type="entry name" value="Dihydrofolate reductase-like"/>
    <property type="match status" value="1"/>
</dbReference>
<dbReference type="OrthoDB" id="195113at2"/>
<dbReference type="Proteomes" id="UP000051906">
    <property type="component" value="Unassembled WGS sequence"/>
</dbReference>
<feature type="domain" description="Bacterial bifunctional deaminase-reductase C-terminal" evidence="1">
    <location>
        <begin position="9"/>
        <end position="165"/>
    </location>
</feature>
<organism evidence="2 3">
    <name type="scientific">Levilactobacillus paucivorans</name>
    <dbReference type="NCBI Taxonomy" id="616990"/>
    <lineage>
        <taxon>Bacteria</taxon>
        <taxon>Bacillati</taxon>
        <taxon>Bacillota</taxon>
        <taxon>Bacilli</taxon>
        <taxon>Lactobacillales</taxon>
        <taxon>Lactobacillaceae</taxon>
        <taxon>Levilactobacillus</taxon>
    </lineage>
</organism>
<reference evidence="2 3" key="1">
    <citation type="journal article" date="2015" name="Genome Announc.">
        <title>Expanding the biotechnology potential of lactobacilli through comparative genomics of 213 strains and associated genera.</title>
        <authorList>
            <person name="Sun Z."/>
            <person name="Harris H.M."/>
            <person name="McCann A."/>
            <person name="Guo C."/>
            <person name="Argimon S."/>
            <person name="Zhang W."/>
            <person name="Yang X."/>
            <person name="Jeffery I.B."/>
            <person name="Cooney J.C."/>
            <person name="Kagawa T.F."/>
            <person name="Liu W."/>
            <person name="Song Y."/>
            <person name="Salvetti E."/>
            <person name="Wrobel A."/>
            <person name="Rasinkangas P."/>
            <person name="Parkhill J."/>
            <person name="Rea M.C."/>
            <person name="O'Sullivan O."/>
            <person name="Ritari J."/>
            <person name="Douillard F.P."/>
            <person name="Paul Ross R."/>
            <person name="Yang R."/>
            <person name="Briner A.E."/>
            <person name="Felis G.E."/>
            <person name="de Vos W.M."/>
            <person name="Barrangou R."/>
            <person name="Klaenhammer T.R."/>
            <person name="Caufield P.W."/>
            <person name="Cui Y."/>
            <person name="Zhang H."/>
            <person name="O'Toole P.W."/>
        </authorList>
    </citation>
    <scope>NUCLEOTIDE SEQUENCE [LARGE SCALE GENOMIC DNA]</scope>
    <source>
        <strain evidence="2 3">DSM 22467</strain>
    </source>
</reference>
<dbReference type="GO" id="GO:0009231">
    <property type="term" value="P:riboflavin biosynthetic process"/>
    <property type="evidence" value="ECO:0007669"/>
    <property type="project" value="InterPro"/>
</dbReference>
<protein>
    <submittedName>
        <fullName evidence="2">Dihydrofolate reductase</fullName>
    </submittedName>
</protein>
<dbReference type="PATRIC" id="fig|616990.3.peg.654"/>
<keyword evidence="3" id="KW-1185">Reference proteome</keyword>
<evidence type="ECO:0000313" key="3">
    <source>
        <dbReference type="Proteomes" id="UP000051906"/>
    </source>
</evidence>
<accession>A0A0R2LLM8</accession>
<dbReference type="Gene3D" id="3.40.430.10">
    <property type="entry name" value="Dihydrofolate Reductase, subunit A"/>
    <property type="match status" value="1"/>
</dbReference>
<dbReference type="InterPro" id="IPR050765">
    <property type="entry name" value="Riboflavin_Biosynth_HTPR"/>
</dbReference>
<dbReference type="STRING" id="616990.IV54_GL000611"/>
<evidence type="ECO:0000313" key="2">
    <source>
        <dbReference type="EMBL" id="KRO00288.1"/>
    </source>
</evidence>
<dbReference type="AlphaFoldDB" id="A0A0R2LLM8"/>
<dbReference type="PANTHER" id="PTHR38011:SF11">
    <property type="entry name" value="2,5-DIAMINO-6-RIBOSYLAMINO-4(3H)-PYRIMIDINONE 5'-PHOSPHATE REDUCTASE"/>
    <property type="match status" value="1"/>
</dbReference>
<evidence type="ECO:0000259" key="1">
    <source>
        <dbReference type="Pfam" id="PF01872"/>
    </source>
</evidence>
<dbReference type="Pfam" id="PF01872">
    <property type="entry name" value="RibD_C"/>
    <property type="match status" value="1"/>
</dbReference>
<comment type="caution">
    <text evidence="2">The sequence shown here is derived from an EMBL/GenBank/DDBJ whole genome shotgun (WGS) entry which is preliminary data.</text>
</comment>
<dbReference type="InterPro" id="IPR002734">
    <property type="entry name" value="RibDG_C"/>
</dbReference>
<dbReference type="GO" id="GO:0008703">
    <property type="term" value="F:5-amino-6-(5-phosphoribosylamino)uracil reductase activity"/>
    <property type="evidence" value="ECO:0007669"/>
    <property type="project" value="InterPro"/>
</dbReference>
<proteinExistence type="predicted"/>
<dbReference type="RefSeq" id="WP_057879109.1">
    <property type="nucleotide sequence ID" value="NZ_JQCA01000126.1"/>
</dbReference>
<gene>
    <name evidence="2" type="ORF">IV54_GL000611</name>
</gene>
<dbReference type="PANTHER" id="PTHR38011">
    <property type="entry name" value="DIHYDROFOLATE REDUCTASE FAMILY PROTEIN (AFU_ORTHOLOGUE AFUA_8G06820)"/>
    <property type="match status" value="1"/>
</dbReference>